<feature type="domain" description="Cupin type-2" evidence="2">
    <location>
        <begin position="37"/>
        <end position="105"/>
    </location>
</feature>
<comment type="caution">
    <text evidence="3">The sequence shown here is derived from an EMBL/GenBank/DDBJ whole genome shotgun (WGS) entry which is preliminary data.</text>
</comment>
<proteinExistence type="predicted"/>
<dbReference type="InterPro" id="IPR014710">
    <property type="entry name" value="RmlC-like_jellyroll"/>
</dbReference>
<dbReference type="PANTHER" id="PTHR35848">
    <property type="entry name" value="OXALATE-BINDING PROTEIN"/>
    <property type="match status" value="1"/>
</dbReference>
<dbReference type="Proteomes" id="UP001487296">
    <property type="component" value="Unassembled WGS sequence"/>
</dbReference>
<dbReference type="Gene3D" id="2.60.120.10">
    <property type="entry name" value="Jelly Rolls"/>
    <property type="match status" value="1"/>
</dbReference>
<gene>
    <name evidence="3" type="ORF">AAAT34_05650</name>
</gene>
<name>A0ABV1FQ42_9BACT</name>
<dbReference type="InterPro" id="IPR051610">
    <property type="entry name" value="GPI/OXD"/>
</dbReference>
<sequence>MVIDFDEIAEVHQMNFKGGNGPLDTRNYTDDKVKIMYSTLRPGASTGLHTHEQNCEIIYVISGVATFHYDGEVETCRAGQCHYCPMGHSHFMENNTDHDLLYFAVVPEHHL</sequence>
<protein>
    <submittedName>
        <fullName evidence="3">Cupin domain-containing protein</fullName>
    </submittedName>
</protein>
<dbReference type="Pfam" id="PF07883">
    <property type="entry name" value="Cupin_2"/>
    <property type="match status" value="1"/>
</dbReference>
<keyword evidence="4" id="KW-1185">Reference proteome</keyword>
<dbReference type="SUPFAM" id="SSF51182">
    <property type="entry name" value="RmlC-like cupins"/>
    <property type="match status" value="1"/>
</dbReference>
<keyword evidence="1" id="KW-0479">Metal-binding</keyword>
<dbReference type="InterPro" id="IPR013096">
    <property type="entry name" value="Cupin_2"/>
</dbReference>
<dbReference type="PANTHER" id="PTHR35848:SF6">
    <property type="entry name" value="CUPIN TYPE-2 DOMAIN-CONTAINING PROTEIN"/>
    <property type="match status" value="1"/>
</dbReference>
<dbReference type="InterPro" id="IPR011051">
    <property type="entry name" value="RmlC_Cupin_sf"/>
</dbReference>
<evidence type="ECO:0000256" key="1">
    <source>
        <dbReference type="ARBA" id="ARBA00022723"/>
    </source>
</evidence>
<reference evidence="3 4" key="1">
    <citation type="submission" date="2024-04" db="EMBL/GenBank/DDBJ databases">
        <title>Human intestinal bacterial collection.</title>
        <authorList>
            <person name="Pauvert C."/>
            <person name="Hitch T.C.A."/>
            <person name="Clavel T."/>
        </authorList>
    </citation>
    <scope>NUCLEOTIDE SEQUENCE [LARGE SCALE GENOMIC DNA]</scope>
    <source>
        <strain evidence="3 4">CLA-AA-H145</strain>
    </source>
</reference>
<evidence type="ECO:0000313" key="3">
    <source>
        <dbReference type="EMBL" id="MEQ2486541.1"/>
    </source>
</evidence>
<organism evidence="3 4">
    <name type="scientific">Hallella faecis</name>
    <dbReference type="NCBI Taxonomy" id="2841596"/>
    <lineage>
        <taxon>Bacteria</taxon>
        <taxon>Pseudomonadati</taxon>
        <taxon>Bacteroidota</taxon>
        <taxon>Bacteroidia</taxon>
        <taxon>Bacteroidales</taxon>
        <taxon>Prevotellaceae</taxon>
        <taxon>Hallella</taxon>
    </lineage>
</organism>
<evidence type="ECO:0000259" key="2">
    <source>
        <dbReference type="Pfam" id="PF07883"/>
    </source>
</evidence>
<dbReference type="EMBL" id="JBBNFP010000016">
    <property type="protein sequence ID" value="MEQ2486541.1"/>
    <property type="molecule type" value="Genomic_DNA"/>
</dbReference>
<accession>A0ABV1FQ42</accession>
<evidence type="ECO:0000313" key="4">
    <source>
        <dbReference type="Proteomes" id="UP001487296"/>
    </source>
</evidence>
<dbReference type="RefSeq" id="WP_215759624.1">
    <property type="nucleotide sequence ID" value="NZ_JAHKBE010000016.1"/>
</dbReference>